<gene>
    <name evidence="1" type="ORF">QT711_11550</name>
</gene>
<dbReference type="SUPFAM" id="SSF53335">
    <property type="entry name" value="S-adenosyl-L-methionine-dependent methyltransferases"/>
    <property type="match status" value="1"/>
</dbReference>
<dbReference type="InterPro" id="IPR007536">
    <property type="entry name" value="16SrRNA_methylTrfase_J"/>
</dbReference>
<dbReference type="EC" id="2.1.1.-" evidence="1"/>
<reference evidence="1 2" key="1">
    <citation type="submission" date="2023-06" db="EMBL/GenBank/DDBJ databases">
        <title>Sporosarcina sp. nov., isolated from Korean traditional fermented seafood 'Jeotgal'.</title>
        <authorList>
            <person name="Yang A.I."/>
            <person name="Shin N.-R."/>
        </authorList>
    </citation>
    <scope>NUCLEOTIDE SEQUENCE [LARGE SCALE GENOMIC DNA]</scope>
    <source>
        <strain evidence="1 2">KCTC13119</strain>
    </source>
</reference>
<keyword evidence="1" id="KW-0489">Methyltransferase</keyword>
<organism evidence="1 2">
    <name type="scientific">Sporosarcina saromensis</name>
    <dbReference type="NCBI Taxonomy" id="359365"/>
    <lineage>
        <taxon>Bacteria</taxon>
        <taxon>Bacillati</taxon>
        <taxon>Bacillota</taxon>
        <taxon>Bacilli</taxon>
        <taxon>Bacillales</taxon>
        <taxon>Caryophanaceae</taxon>
        <taxon>Sporosarcina</taxon>
    </lineage>
</organism>
<name>A0ABU4GA40_9BACL</name>
<dbReference type="GO" id="GO:0032259">
    <property type="term" value="P:methylation"/>
    <property type="evidence" value="ECO:0007669"/>
    <property type="project" value="UniProtKB-KW"/>
</dbReference>
<dbReference type="InterPro" id="IPR029063">
    <property type="entry name" value="SAM-dependent_MTases_sf"/>
</dbReference>
<keyword evidence="1" id="KW-0808">Transferase</keyword>
<sequence>MHERMTIITTAGRPDELSDELAQKAHRALGFPIVPRNKRSVQRLQKEYGKDVLVAGKERYELFRIGMEKPFFFHPNSAAFRLKRVQQGETDPLIEASGLKIGDHFLDCTLGLASDSIIAANHIGKSGRCMGLEADATVAFLTQVGLQTFATDSSILSEAMAAIEVMHMEAVEFLITQKTASWDVVYIDPMFSSPIEESSNFSALRQAGVHKTLTEEWVREALRVCKRSVVVKERYDSVVFDQFAFKRTIRPSSKIHFGTITK</sequence>
<protein>
    <submittedName>
        <fullName evidence="1">Class I SAM-dependent methyltransferase</fullName>
        <ecNumber evidence="1">2.1.1.-</ecNumber>
    </submittedName>
</protein>
<dbReference type="PANTHER" id="PTHR36112:SF1">
    <property type="entry name" value="RIBOSOMAL RNA SMALL SUBUNIT METHYLTRANSFERASE J"/>
    <property type="match status" value="1"/>
</dbReference>
<accession>A0ABU4GA40</accession>
<dbReference type="EMBL" id="JAUBDI010000010">
    <property type="protein sequence ID" value="MDW0113823.1"/>
    <property type="molecule type" value="Genomic_DNA"/>
</dbReference>
<keyword evidence="2" id="KW-1185">Reference proteome</keyword>
<dbReference type="GO" id="GO:0008168">
    <property type="term" value="F:methyltransferase activity"/>
    <property type="evidence" value="ECO:0007669"/>
    <property type="project" value="UniProtKB-KW"/>
</dbReference>
<evidence type="ECO:0000313" key="2">
    <source>
        <dbReference type="Proteomes" id="UP001282284"/>
    </source>
</evidence>
<dbReference type="Gene3D" id="3.40.50.150">
    <property type="entry name" value="Vaccinia Virus protein VP39"/>
    <property type="match status" value="1"/>
</dbReference>
<comment type="caution">
    <text evidence="1">The sequence shown here is derived from an EMBL/GenBank/DDBJ whole genome shotgun (WGS) entry which is preliminary data.</text>
</comment>
<dbReference type="Proteomes" id="UP001282284">
    <property type="component" value="Unassembled WGS sequence"/>
</dbReference>
<dbReference type="Pfam" id="PF04445">
    <property type="entry name" value="SAM_MT"/>
    <property type="match status" value="1"/>
</dbReference>
<evidence type="ECO:0000313" key="1">
    <source>
        <dbReference type="EMBL" id="MDW0113823.1"/>
    </source>
</evidence>
<dbReference type="PANTHER" id="PTHR36112">
    <property type="entry name" value="RIBOSOMAL RNA SMALL SUBUNIT METHYLTRANSFERASE J"/>
    <property type="match status" value="1"/>
</dbReference>
<proteinExistence type="predicted"/>
<dbReference type="RefSeq" id="WP_317944410.1">
    <property type="nucleotide sequence ID" value="NZ_JAUBDI010000010.1"/>
</dbReference>